<evidence type="ECO:0000313" key="2">
    <source>
        <dbReference type="EMBL" id="CAG5075543.1"/>
    </source>
</evidence>
<reference evidence="2" key="1">
    <citation type="submission" date="2021-04" db="EMBL/GenBank/DDBJ databases">
        <authorList>
            <person name="Chebbi M.A.C M."/>
        </authorList>
    </citation>
    <scope>NUCLEOTIDE SEQUENCE</scope>
</reference>
<dbReference type="OrthoDB" id="7491049at2759"/>
<protein>
    <submittedName>
        <fullName evidence="2">Uncharacterized protein</fullName>
    </submittedName>
</protein>
<sequence length="140" mass="16296">MLERFTLNGRRTKKKKDLKPNLPKNVVTQNVGKKEVNEWQKVQSKKSMREQAKEKLQKQPPNEPRPEPKLKKSCKWIRPDALIICPAETAKYAEILRRLKTDVPDEQVRTTVHKIHKTRTGNMLITLHTDTIAEIVKEAP</sequence>
<evidence type="ECO:0000313" key="3">
    <source>
        <dbReference type="Proteomes" id="UP000786811"/>
    </source>
</evidence>
<dbReference type="EMBL" id="CAJNRD030001116">
    <property type="protein sequence ID" value="CAG5075543.1"/>
    <property type="molecule type" value="Genomic_DNA"/>
</dbReference>
<dbReference type="AlphaFoldDB" id="A0A8J2EB46"/>
<organism evidence="2 3">
    <name type="scientific">Cotesia congregata</name>
    <name type="common">Parasitoid wasp</name>
    <name type="synonym">Apanteles congregatus</name>
    <dbReference type="NCBI Taxonomy" id="51543"/>
    <lineage>
        <taxon>Eukaryota</taxon>
        <taxon>Metazoa</taxon>
        <taxon>Ecdysozoa</taxon>
        <taxon>Arthropoda</taxon>
        <taxon>Hexapoda</taxon>
        <taxon>Insecta</taxon>
        <taxon>Pterygota</taxon>
        <taxon>Neoptera</taxon>
        <taxon>Endopterygota</taxon>
        <taxon>Hymenoptera</taxon>
        <taxon>Apocrita</taxon>
        <taxon>Ichneumonoidea</taxon>
        <taxon>Braconidae</taxon>
        <taxon>Microgastrinae</taxon>
        <taxon>Cotesia</taxon>
    </lineage>
</organism>
<comment type="caution">
    <text evidence="2">The sequence shown here is derived from an EMBL/GenBank/DDBJ whole genome shotgun (WGS) entry which is preliminary data.</text>
</comment>
<keyword evidence="3" id="KW-1185">Reference proteome</keyword>
<name>A0A8J2EB46_COTCN</name>
<proteinExistence type="predicted"/>
<gene>
    <name evidence="2" type="ORF">HICCMSTLAB_LOCUS1697</name>
</gene>
<accession>A0A8J2EB46</accession>
<feature type="region of interest" description="Disordered" evidence="1">
    <location>
        <begin position="1"/>
        <end position="71"/>
    </location>
</feature>
<dbReference type="Proteomes" id="UP000786811">
    <property type="component" value="Unassembled WGS sequence"/>
</dbReference>
<feature type="compositionally biased region" description="Basic and acidic residues" evidence="1">
    <location>
        <begin position="47"/>
        <end position="57"/>
    </location>
</feature>
<evidence type="ECO:0000256" key="1">
    <source>
        <dbReference type="SAM" id="MobiDB-lite"/>
    </source>
</evidence>